<proteinExistence type="predicted"/>
<dbReference type="PROSITE" id="PS50014">
    <property type="entry name" value="BROMODOMAIN_2"/>
    <property type="match status" value="1"/>
</dbReference>
<accession>A0A1J4KDM7</accession>
<dbReference type="AlphaFoldDB" id="A0A1J4KDM7"/>
<dbReference type="InterPro" id="IPR036427">
    <property type="entry name" value="Bromodomain-like_sf"/>
</dbReference>
<dbReference type="SMART" id="SM00297">
    <property type="entry name" value="BROMO"/>
    <property type="match status" value="1"/>
</dbReference>
<dbReference type="SUPFAM" id="SSF47370">
    <property type="entry name" value="Bromodomain"/>
    <property type="match status" value="1"/>
</dbReference>
<evidence type="ECO:0000256" key="1">
    <source>
        <dbReference type="ARBA" id="ARBA00023117"/>
    </source>
</evidence>
<keyword evidence="5" id="KW-1185">Reference proteome</keyword>
<feature type="domain" description="Bromo" evidence="3">
    <location>
        <begin position="18"/>
        <end position="90"/>
    </location>
</feature>
<protein>
    <submittedName>
        <fullName evidence="4">Bromodomain containing protein</fullName>
    </submittedName>
</protein>
<gene>
    <name evidence="4" type="ORF">TRFO_24013</name>
</gene>
<comment type="caution">
    <text evidence="4">The sequence shown here is derived from an EMBL/GenBank/DDBJ whole genome shotgun (WGS) entry which is preliminary data.</text>
</comment>
<dbReference type="PRINTS" id="PR00503">
    <property type="entry name" value="BROMODOMAIN"/>
</dbReference>
<dbReference type="GeneID" id="94838207"/>
<dbReference type="PANTHER" id="PTHR45926">
    <property type="entry name" value="OSJNBA0053K19.4 PROTEIN"/>
    <property type="match status" value="1"/>
</dbReference>
<dbReference type="EMBL" id="MLAK01000688">
    <property type="protein sequence ID" value="OHT07734.1"/>
    <property type="molecule type" value="Genomic_DNA"/>
</dbReference>
<evidence type="ECO:0000256" key="2">
    <source>
        <dbReference type="PROSITE-ProRule" id="PRU00035"/>
    </source>
</evidence>
<dbReference type="Gene3D" id="1.20.920.10">
    <property type="entry name" value="Bromodomain-like"/>
    <property type="match status" value="1"/>
</dbReference>
<sequence>MLSQEQKEQCLKILDELISHPISTVFLEPVDPVLDEVPDYFNIISQPSDLSTVRERLLGDKYATLQEFKHDVNLIWDNAVTYNGRSSLPAYIADQLSKIFSRRFSILEDPQIEQWINDYLKARSIICKLFHTAPKGLAPFHIGLDLVSPENEMPAISTRISNEDLQFFQQNADVFKNQQNYSKLVQILTENEPSVDTSDPNFTLNLANVSARTLRLIRTLISNAIEAKAKNGTKVEDEEEEQKD</sequence>
<dbReference type="VEuPathDB" id="TrichDB:TRFO_24013"/>
<name>A0A1J4KDM7_9EUKA</name>
<evidence type="ECO:0000313" key="5">
    <source>
        <dbReference type="Proteomes" id="UP000179807"/>
    </source>
</evidence>
<dbReference type="Pfam" id="PF00439">
    <property type="entry name" value="Bromodomain"/>
    <property type="match status" value="1"/>
</dbReference>
<dbReference type="RefSeq" id="XP_068360870.1">
    <property type="nucleotide sequence ID" value="XM_068503503.1"/>
</dbReference>
<reference evidence="4" key="1">
    <citation type="submission" date="2016-10" db="EMBL/GenBank/DDBJ databases">
        <authorList>
            <person name="Benchimol M."/>
            <person name="Almeida L.G."/>
            <person name="Vasconcelos A.T."/>
            <person name="Perreira-Neves A."/>
            <person name="Rosa I.A."/>
            <person name="Tasca T."/>
            <person name="Bogo M.R."/>
            <person name="de Souza W."/>
        </authorList>
    </citation>
    <scope>NUCLEOTIDE SEQUENCE [LARGE SCALE GENOMIC DNA]</scope>
    <source>
        <strain evidence="4">K</strain>
    </source>
</reference>
<evidence type="ECO:0000259" key="3">
    <source>
        <dbReference type="PROSITE" id="PS50014"/>
    </source>
</evidence>
<evidence type="ECO:0000313" key="4">
    <source>
        <dbReference type="EMBL" id="OHT07734.1"/>
    </source>
</evidence>
<dbReference type="OrthoDB" id="3054933at2759"/>
<dbReference type="InterPro" id="IPR001487">
    <property type="entry name" value="Bromodomain"/>
</dbReference>
<dbReference type="Proteomes" id="UP000179807">
    <property type="component" value="Unassembled WGS sequence"/>
</dbReference>
<organism evidence="4 5">
    <name type="scientific">Tritrichomonas foetus</name>
    <dbReference type="NCBI Taxonomy" id="1144522"/>
    <lineage>
        <taxon>Eukaryota</taxon>
        <taxon>Metamonada</taxon>
        <taxon>Parabasalia</taxon>
        <taxon>Tritrichomonadida</taxon>
        <taxon>Tritrichomonadidae</taxon>
        <taxon>Tritrichomonas</taxon>
    </lineage>
</organism>
<keyword evidence="1 2" id="KW-0103">Bromodomain</keyword>